<dbReference type="FunFam" id="1.10.10.750:FF:000001">
    <property type="entry name" value="TBC1 domain family member 10A"/>
    <property type="match status" value="1"/>
</dbReference>
<dbReference type="OrthoDB" id="294251at2759"/>
<dbReference type="Gene3D" id="1.10.10.750">
    <property type="entry name" value="Ypt/Rab-GAP domain of gyp1p, domain 1"/>
    <property type="match status" value="1"/>
</dbReference>
<dbReference type="InterPro" id="IPR000195">
    <property type="entry name" value="Rab-GAP-TBC_dom"/>
</dbReference>
<feature type="compositionally biased region" description="Basic and acidic residues" evidence="11">
    <location>
        <begin position="673"/>
        <end position="686"/>
    </location>
</feature>
<keyword evidence="4" id="KW-0597">Phosphoprotein</keyword>
<dbReference type="EMBL" id="SEYY01004221">
    <property type="protein sequence ID" value="KAB7503900.1"/>
    <property type="molecule type" value="Genomic_DNA"/>
</dbReference>
<dbReference type="PANTHER" id="PTHR47219">
    <property type="entry name" value="RAB GTPASE-ACTIVATING PROTEIN 1-LIKE"/>
    <property type="match status" value="1"/>
</dbReference>
<dbReference type="InterPro" id="IPR035969">
    <property type="entry name" value="Rab-GAP_TBC_sf"/>
</dbReference>
<keyword evidence="3" id="KW-0343">GTPase activation</keyword>
<evidence type="ECO:0000313" key="13">
    <source>
        <dbReference type="EMBL" id="KAB7503900.1"/>
    </source>
</evidence>
<comment type="subunit">
    <text evidence="9">Interacts with EPS8.</text>
</comment>
<evidence type="ECO:0000256" key="5">
    <source>
        <dbReference type="ARBA" id="ARBA00022990"/>
    </source>
</evidence>
<evidence type="ECO:0000256" key="10">
    <source>
        <dbReference type="ARBA" id="ARBA00070172"/>
    </source>
</evidence>
<proteinExistence type="predicted"/>
<dbReference type="Proteomes" id="UP000326759">
    <property type="component" value="Unassembled WGS sequence"/>
</dbReference>
<evidence type="ECO:0000256" key="11">
    <source>
        <dbReference type="SAM" id="MobiDB-lite"/>
    </source>
</evidence>
<dbReference type="GO" id="GO:0005794">
    <property type="term" value="C:Golgi apparatus"/>
    <property type="evidence" value="ECO:0007669"/>
    <property type="project" value="UniProtKB-SubCell"/>
</dbReference>
<evidence type="ECO:0000256" key="8">
    <source>
        <dbReference type="ARBA" id="ARBA00059926"/>
    </source>
</evidence>
<evidence type="ECO:0000256" key="3">
    <source>
        <dbReference type="ARBA" id="ARBA00022468"/>
    </source>
</evidence>
<sequence length="714" mass="81702">MDEGVSKEEQLRKAREERSNIVMRYDRGREDLNTIDAWEDPNYELYHKTDRYGFIHDSRLPDTRSKEHTKLVEAENSRSMKWAKMLANYNKYKNTEKLIKRVYKGVPLAVRGSYWSLILGLDLVKKQQKGKYEEMKILGRKWSTDVRQIDLDVNRTYRDHDFFRLRYNIRQQQLFHVLVAYSMYNQEIGYCQGMSQVAALLLIYLNEEEDAFWALSALMADEKYSMHGFFIPGFPKLIRFQQHHDRILQKFLPKLKKHLENNFIDSGLYILKWYFQCFLDRVPFSLALRLWDIYLLEGERLLVAMGYTILKLHRRQIMKLDMDQILAYIQKRLELNFGYDDDYVVESLEKNMDELRKSKLASPGPPPENELPQKPFGLFVEPPTLEKEVGLRGEPSEEEKRLTKELMERQELLIMNGASIAEQGSQNSIDKSIDEVSSLGGGVGGSRVSLANTSLTSTADLSTWSSSRRFDAEDDDSIKSGRSLVSGDAKSVQSVRSPRSPTEYKFQHRTTFSPAQSPKKNPKRYANNTSTFSDRRSIRSTHSEEGHEQNGFAASPCHSPQFSRTSRPSRLSVSQTTLREGDCLVSEPATPKASDTPDTVRIFVPYSVEVDESSDDVTTLVPPLQSMCSSYTPSYNGEVNFVSPSSSDPNKIKIQVDADSAFSSNPPSPSSDEVAHQESKKVEMKATSKSNEATFRDPNLSDGTWADISLENPD</sequence>
<dbReference type="AlphaFoldDB" id="A0A5N5TG39"/>
<dbReference type="GO" id="GO:0005096">
    <property type="term" value="F:GTPase activator activity"/>
    <property type="evidence" value="ECO:0007669"/>
    <property type="project" value="UniProtKB-KW"/>
</dbReference>
<dbReference type="Pfam" id="PF00566">
    <property type="entry name" value="RabGAP-TBC"/>
    <property type="match status" value="1"/>
</dbReference>
<comment type="caution">
    <text evidence="13">The sequence shown here is derived from an EMBL/GenBank/DDBJ whole genome shotgun (WGS) entry which is preliminary data.</text>
</comment>
<keyword evidence="5" id="KW-0007">Acetylation</keyword>
<comment type="function">
    <text evidence="8">Acts as a GTPase-activating protein for RAB5A and RAB43. Involved in receptor trafficking. In complex with EPS8 inhibits internalization of EGFR. Involved in retrograde transport from the endocytic pathway to the Golgi apparatus. Involved in the transport of Shiga toxin from early and recycling endosomes to the trans-Golgi network. Required for structural integrity of the Golgi complex.</text>
</comment>
<feature type="domain" description="Rab-GAP TBC" evidence="12">
    <location>
        <begin position="105"/>
        <end position="298"/>
    </location>
</feature>
<feature type="compositionally biased region" description="Basic and acidic residues" evidence="11">
    <location>
        <begin position="533"/>
        <end position="548"/>
    </location>
</feature>
<evidence type="ECO:0000313" key="14">
    <source>
        <dbReference type="Proteomes" id="UP000326759"/>
    </source>
</evidence>
<dbReference type="Gene3D" id="1.10.8.270">
    <property type="entry name" value="putative rabgap domain of human tbc1 domain family member 14 like domains"/>
    <property type="match status" value="1"/>
</dbReference>
<dbReference type="PROSITE" id="PS50086">
    <property type="entry name" value="TBC_RABGAP"/>
    <property type="match status" value="1"/>
</dbReference>
<keyword evidence="7" id="KW-0968">Cytoplasmic vesicle</keyword>
<feature type="region of interest" description="Disordered" evidence="11">
    <location>
        <begin position="659"/>
        <end position="714"/>
    </location>
</feature>
<evidence type="ECO:0000259" key="12">
    <source>
        <dbReference type="PROSITE" id="PS50086"/>
    </source>
</evidence>
<evidence type="ECO:0000256" key="6">
    <source>
        <dbReference type="ARBA" id="ARBA00023034"/>
    </source>
</evidence>
<dbReference type="SUPFAM" id="SSF47923">
    <property type="entry name" value="Ypt/Rab-GAP domain of gyp1p"/>
    <property type="match status" value="2"/>
</dbReference>
<feature type="compositionally biased region" description="Polar residues" evidence="11">
    <location>
        <begin position="509"/>
        <end position="519"/>
    </location>
</feature>
<evidence type="ECO:0000256" key="9">
    <source>
        <dbReference type="ARBA" id="ARBA00064037"/>
    </source>
</evidence>
<dbReference type="GO" id="GO:0031267">
    <property type="term" value="F:small GTPase binding"/>
    <property type="evidence" value="ECO:0007669"/>
    <property type="project" value="TreeGrafter"/>
</dbReference>
<evidence type="ECO:0000256" key="2">
    <source>
        <dbReference type="ARBA" id="ARBA00004555"/>
    </source>
</evidence>
<dbReference type="FunFam" id="1.10.472.80:FF:000019">
    <property type="entry name" value="USP6 N-terminal like"/>
    <property type="match status" value="1"/>
</dbReference>
<dbReference type="FunFam" id="1.10.8.270:FF:000010">
    <property type="entry name" value="Putative USP6 N-terminal-like protein"/>
    <property type="match status" value="1"/>
</dbReference>
<organism evidence="13 14">
    <name type="scientific">Armadillidium nasatum</name>
    <dbReference type="NCBI Taxonomy" id="96803"/>
    <lineage>
        <taxon>Eukaryota</taxon>
        <taxon>Metazoa</taxon>
        <taxon>Ecdysozoa</taxon>
        <taxon>Arthropoda</taxon>
        <taxon>Crustacea</taxon>
        <taxon>Multicrustacea</taxon>
        <taxon>Malacostraca</taxon>
        <taxon>Eumalacostraca</taxon>
        <taxon>Peracarida</taxon>
        <taxon>Isopoda</taxon>
        <taxon>Oniscidea</taxon>
        <taxon>Crinocheta</taxon>
        <taxon>Armadillidiidae</taxon>
        <taxon>Armadillidium</taxon>
    </lineage>
</organism>
<keyword evidence="6" id="KW-0333">Golgi apparatus</keyword>
<dbReference type="SMART" id="SM00164">
    <property type="entry name" value="TBC"/>
    <property type="match status" value="1"/>
</dbReference>
<accession>A0A5N5TG39</accession>
<reference evidence="13 14" key="1">
    <citation type="journal article" date="2019" name="PLoS Biol.">
        <title>Sex chromosomes control vertical transmission of feminizing Wolbachia symbionts in an isopod.</title>
        <authorList>
            <person name="Becking T."/>
            <person name="Chebbi M.A."/>
            <person name="Giraud I."/>
            <person name="Moumen B."/>
            <person name="Laverre T."/>
            <person name="Caubet Y."/>
            <person name="Peccoud J."/>
            <person name="Gilbert C."/>
            <person name="Cordaux R."/>
        </authorList>
    </citation>
    <scope>NUCLEOTIDE SEQUENCE [LARGE SCALE GENOMIC DNA]</scope>
    <source>
        <strain evidence="13">ANa2</strain>
        <tissue evidence="13">Whole body excluding digestive tract and cuticle</tissue>
    </source>
</reference>
<feature type="region of interest" description="Disordered" evidence="11">
    <location>
        <begin position="468"/>
        <end position="599"/>
    </location>
</feature>
<evidence type="ECO:0000256" key="1">
    <source>
        <dbReference type="ARBA" id="ARBA00004541"/>
    </source>
</evidence>
<keyword evidence="14" id="KW-1185">Reference proteome</keyword>
<gene>
    <name evidence="13" type="primary">USP6NL</name>
    <name evidence="13" type="ORF">Anas_01427</name>
</gene>
<dbReference type="InterPro" id="IPR050302">
    <property type="entry name" value="Rab_GAP_TBC_domain"/>
</dbReference>
<feature type="compositionally biased region" description="Polar residues" evidence="11">
    <location>
        <begin position="558"/>
        <end position="578"/>
    </location>
</feature>
<dbReference type="GO" id="GO:0031410">
    <property type="term" value="C:cytoplasmic vesicle"/>
    <property type="evidence" value="ECO:0007669"/>
    <property type="project" value="UniProtKB-SubCell"/>
</dbReference>
<evidence type="ECO:0000256" key="4">
    <source>
        <dbReference type="ARBA" id="ARBA00022553"/>
    </source>
</evidence>
<protein>
    <recommendedName>
        <fullName evidence="10">USP6 N-terminal-like protein</fullName>
    </recommendedName>
</protein>
<evidence type="ECO:0000256" key="7">
    <source>
        <dbReference type="ARBA" id="ARBA00023329"/>
    </source>
</evidence>
<dbReference type="Gene3D" id="1.10.472.80">
    <property type="entry name" value="Ypt/Rab-GAP domain of gyp1p, domain 3"/>
    <property type="match status" value="1"/>
</dbReference>
<comment type="subcellular location">
    <subcellularLocation>
        <location evidence="1">Cytoplasmic vesicle</location>
    </subcellularLocation>
    <subcellularLocation>
        <location evidence="2">Golgi apparatus</location>
    </subcellularLocation>
</comment>
<dbReference type="PANTHER" id="PTHR47219:SF19">
    <property type="entry name" value="USP6 N-TERMINAL-LIKE PROTEIN ISOFORM X1"/>
    <property type="match status" value="1"/>
</dbReference>
<feature type="compositionally biased region" description="Polar residues" evidence="11">
    <location>
        <begin position="491"/>
        <end position="500"/>
    </location>
</feature>
<feature type="region of interest" description="Disordered" evidence="11">
    <location>
        <begin position="356"/>
        <end position="377"/>
    </location>
</feature>
<name>A0A5N5TG39_9CRUS</name>